<evidence type="ECO:0000259" key="5">
    <source>
        <dbReference type="Pfam" id="PF21722"/>
    </source>
</evidence>
<feature type="region of interest" description="Disordered" evidence="1">
    <location>
        <begin position="129"/>
        <end position="225"/>
    </location>
</feature>
<proteinExistence type="predicted"/>
<gene>
    <name evidence="6" type="ORF">SAMN05216480_101591</name>
</gene>
<keyword evidence="2" id="KW-0732">Signal</keyword>
<dbReference type="Pfam" id="PF21722">
    <property type="entry name" value="Gly_rich_2"/>
    <property type="match status" value="1"/>
</dbReference>
<feature type="domain" description="GEVED" evidence="4">
    <location>
        <begin position="457"/>
        <end position="527"/>
    </location>
</feature>
<feature type="signal peptide" evidence="2">
    <location>
        <begin position="1"/>
        <end position="26"/>
    </location>
</feature>
<feature type="compositionally biased region" description="Gly residues" evidence="1">
    <location>
        <begin position="166"/>
        <end position="187"/>
    </location>
</feature>
<accession>A0A1I7F3C0</accession>
<dbReference type="InterPro" id="IPR045474">
    <property type="entry name" value="GEVED"/>
</dbReference>
<evidence type="ECO:0000259" key="4">
    <source>
        <dbReference type="Pfam" id="PF20009"/>
    </source>
</evidence>
<dbReference type="RefSeq" id="WP_093022802.1">
    <property type="nucleotide sequence ID" value="NZ_FPBK01000001.1"/>
</dbReference>
<evidence type="ECO:0000256" key="1">
    <source>
        <dbReference type="SAM" id="MobiDB-lite"/>
    </source>
</evidence>
<dbReference type="Pfam" id="PF19081">
    <property type="entry name" value="Ig_7"/>
    <property type="match status" value="1"/>
</dbReference>
<evidence type="ECO:0000313" key="7">
    <source>
        <dbReference type="Proteomes" id="UP000199138"/>
    </source>
</evidence>
<dbReference type="InterPro" id="IPR049304">
    <property type="entry name" value="Gly_rich_dom"/>
</dbReference>
<protein>
    <submittedName>
        <fullName evidence="6">Uncharacterized protein</fullName>
    </submittedName>
</protein>
<dbReference type="OrthoDB" id="1652165at2"/>
<organism evidence="6 7">
    <name type="scientific">Pustulibacterium marinum</name>
    <dbReference type="NCBI Taxonomy" id="1224947"/>
    <lineage>
        <taxon>Bacteria</taxon>
        <taxon>Pseudomonadati</taxon>
        <taxon>Bacteroidota</taxon>
        <taxon>Flavobacteriia</taxon>
        <taxon>Flavobacteriales</taxon>
        <taxon>Flavobacteriaceae</taxon>
        <taxon>Pustulibacterium</taxon>
    </lineage>
</organism>
<dbReference type="STRING" id="1224947.SAMN05216480_101591"/>
<evidence type="ECO:0000256" key="2">
    <source>
        <dbReference type="SAM" id="SignalP"/>
    </source>
</evidence>
<evidence type="ECO:0000259" key="3">
    <source>
        <dbReference type="Pfam" id="PF19081"/>
    </source>
</evidence>
<sequence>MNSKFPHRVHSSLIALCLLFSAVVFSQNNQTETFNTPGNSTFEVPCGVTSITIEAWGAGGAGGGSSNNNAGGGAGGGGGAYVRRTFNNLSGGETVSFTIGAGGEGHYNADGDNGESTIINFTGYTMTAGGGYGGQRNQNGQPGQPGQPSGGSQNNNGQNGSNGNNSTGGDGGNAGNTNAGGGYGGDGQQSQNGEDGENPGGGGGGGEGYHNDSKKGGDGGNGQVKITYSQSSGSYCIPTFGTTRPITNVTFAGINNSSSNSTSYGAYDSYCDEATVTQGGTYNISVSSETNGYYSYYISVYIDWNQNNSFDSNEKYNIGSNNYNGSISNTIEVPSSALNGITRMRVIQKYGSYINNPCGYESYGSAEDYNVTVNAGSGGGNDDLPSYCTPNVSYENKSYFSQVNFIGTLNDTENSSTYSYNGYQDFTNLDEVSSQAQGESINIFAEITYNDQDLSAVYAWVDWNKDGDFNDYNEQVYSSGGTGIVSTTFGFVIPENTTPGSYVLRLRNDSNSTCDNSYYGEVEDYKFTVVENCEALITSITESEGCGEGSQDLSVTASYGTTEYRWYGAATGDNLIATTTNTTWTTPELTETTTFYVTAYNGSCESLERTAVKATVKPVPTLGVTPANPVVCGEDAVIELSAGGELEEVYLINEDFENNNLGSFYNQNVSSSSNGSNWQIKESPYVPNNTQVWFPAIASGFNGNHFAMTTSDLGNGTSVNNAITLSNSINTENFQSLTLNFDLYYSNYAGVSDDDHIIVEVSTNNGYNWSTFHDFTQDVGVGSNFANLSFDFSNYIGYTQLKVRFRYRAGWKDGAAIDNISLHGYKPLTTAFLWSGDNVDAYLDEACTIPYIEGTDTSSNVYIKPTLEQLEVSEYTFTVSAQLSNGCIASRDVTVTNNSKIWQGTSSNASWNNPNNWLPFGVPTSENCVIVKDDFISDITNNQNGQAKIFKVKNGGEFTIEGGGTLTVQEEVTVEDGGIFHIEDSGSLIQVQDVQNTGSITMDRDASISKYDYVYWSSPVQSFNVQDVSPDSPTWSIYEWIPTVAGGYGQWSNTSEDMIAGKGYIIRAPMDYPVNTDQDFTATFEGTPNNGTITKSIQRGSYTGLDFLNIINGSWVTNYDDNWNLIGNPYPSSISVNAFLSQNLNIEGAVRIWTHGNNPSNSNANPFYADYGFNYSQDDYIVFNATGLISGLLGFDGYIAAGQSFFVKMADGSAATETVTFSNEMRSESFNNSSFFRTATTETETPTNPEGRFWLDIISPNQTSVKRTLIGYIDGATNDKDRLYDAYADENTSLNLYSIIDDENVMIQGKALPFENTDTVSLGYYTGTAGNYTIAIADADGLFTDGTQTEIYLEDTYLNVTHELTNAPYTFAASVGRFDDRFVVKYVNTALGLEDIAVNANTIKAVEINDQKVRVLSTQEVMKDITIYDINGKLVLSLQDIQTLDKTFYSKRTNSTLLITVTTTSGATITKKLVH</sequence>
<feature type="chain" id="PRO_5011613623" evidence="2">
    <location>
        <begin position="27"/>
        <end position="1475"/>
    </location>
</feature>
<reference evidence="6 7" key="1">
    <citation type="submission" date="2016-10" db="EMBL/GenBank/DDBJ databases">
        <authorList>
            <person name="de Groot N.N."/>
        </authorList>
    </citation>
    <scope>NUCLEOTIDE SEQUENCE [LARGE SCALE GENOMIC DNA]</scope>
    <source>
        <strain evidence="6 7">CGMCC 1.12333</strain>
    </source>
</reference>
<name>A0A1I7F3C0_9FLAO</name>
<feature type="compositionally biased region" description="Gly residues" evidence="1">
    <location>
        <begin position="198"/>
        <end position="208"/>
    </location>
</feature>
<feature type="compositionally biased region" description="Low complexity" evidence="1">
    <location>
        <begin position="135"/>
        <end position="165"/>
    </location>
</feature>
<keyword evidence="7" id="KW-1185">Reference proteome</keyword>
<evidence type="ECO:0000313" key="6">
    <source>
        <dbReference type="EMBL" id="SFU30672.1"/>
    </source>
</evidence>
<feature type="domain" description="Glycine-rich" evidence="5">
    <location>
        <begin position="36"/>
        <end position="228"/>
    </location>
</feature>
<feature type="domain" description="GEVED" evidence="4">
    <location>
        <begin position="297"/>
        <end position="372"/>
    </location>
</feature>
<dbReference type="Pfam" id="PF20009">
    <property type="entry name" value="GEVED"/>
    <property type="match status" value="2"/>
</dbReference>
<dbReference type="EMBL" id="FPBK01000001">
    <property type="protein sequence ID" value="SFU30672.1"/>
    <property type="molecule type" value="Genomic_DNA"/>
</dbReference>
<feature type="domain" description="Ig-like" evidence="3">
    <location>
        <begin position="541"/>
        <end position="618"/>
    </location>
</feature>
<dbReference type="InterPro" id="IPR044023">
    <property type="entry name" value="Ig_7"/>
</dbReference>
<dbReference type="Proteomes" id="UP000199138">
    <property type="component" value="Unassembled WGS sequence"/>
</dbReference>